<name>A0A1N7CKW3_9EURY</name>
<dbReference type="EMBL" id="FTNR01000001">
    <property type="protein sequence ID" value="SIR64165.1"/>
    <property type="molecule type" value="Genomic_DNA"/>
</dbReference>
<dbReference type="PROSITE" id="PS00195">
    <property type="entry name" value="GLUTAREDOXIN_1"/>
    <property type="match status" value="1"/>
</dbReference>
<dbReference type="Pfam" id="PF13417">
    <property type="entry name" value="GST_N_3"/>
    <property type="match status" value="1"/>
</dbReference>
<evidence type="ECO:0000259" key="1">
    <source>
        <dbReference type="PROSITE" id="PS50404"/>
    </source>
</evidence>
<dbReference type="SUPFAM" id="SSF52833">
    <property type="entry name" value="Thioredoxin-like"/>
    <property type="match status" value="1"/>
</dbReference>
<keyword evidence="3" id="KW-1185">Reference proteome</keyword>
<dbReference type="PANTHER" id="PTHR45288:SF1">
    <property type="entry name" value="THIOREDOXIN FAMILY PROTEIN"/>
    <property type="match status" value="1"/>
</dbReference>
<dbReference type="AlphaFoldDB" id="A0A1N7CKW3"/>
<dbReference type="STRING" id="308853.SAMN05421752_101425"/>
<dbReference type="Gene3D" id="3.40.30.10">
    <property type="entry name" value="Glutaredoxin"/>
    <property type="match status" value="1"/>
</dbReference>
<gene>
    <name evidence="2" type="ORF">SAMN05421752_101425</name>
</gene>
<evidence type="ECO:0000313" key="2">
    <source>
        <dbReference type="EMBL" id="SIR64165.1"/>
    </source>
</evidence>
<dbReference type="InterPro" id="IPR036249">
    <property type="entry name" value="Thioredoxin-like_sf"/>
</dbReference>
<organism evidence="2 3">
    <name type="scientific">Natronorubrum thiooxidans</name>
    <dbReference type="NCBI Taxonomy" id="308853"/>
    <lineage>
        <taxon>Archaea</taxon>
        <taxon>Methanobacteriati</taxon>
        <taxon>Methanobacteriota</taxon>
        <taxon>Stenosarchaea group</taxon>
        <taxon>Halobacteria</taxon>
        <taxon>Halobacteriales</taxon>
        <taxon>Natrialbaceae</taxon>
        <taxon>Natronorubrum</taxon>
    </lineage>
</organism>
<protein>
    <submittedName>
        <fullName evidence="2">Glutaredoxin</fullName>
    </submittedName>
</protein>
<sequence>MIELYRLRGCPYCRTVEQKLDELELEYKSHNVSLFRFRRSAVKAVSGQSGVPVLVDPEHDVSGMVESEDIVAYLEQTYG</sequence>
<reference evidence="3" key="1">
    <citation type="submission" date="2017-01" db="EMBL/GenBank/DDBJ databases">
        <authorList>
            <person name="Varghese N."/>
            <person name="Submissions S."/>
        </authorList>
    </citation>
    <scope>NUCLEOTIDE SEQUENCE [LARGE SCALE GENOMIC DNA]</scope>
    <source>
        <strain evidence="3">type strain: HArc-</strain>
    </source>
</reference>
<dbReference type="Proteomes" id="UP000185936">
    <property type="component" value="Unassembled WGS sequence"/>
</dbReference>
<proteinExistence type="predicted"/>
<accession>A0A1N7CKW3</accession>
<dbReference type="InterPro" id="IPR011767">
    <property type="entry name" value="GLR_AS"/>
</dbReference>
<dbReference type="RefSeq" id="WP_084776709.1">
    <property type="nucleotide sequence ID" value="NZ_FTNR01000001.1"/>
</dbReference>
<dbReference type="PROSITE" id="PS51354">
    <property type="entry name" value="GLUTAREDOXIN_2"/>
    <property type="match status" value="1"/>
</dbReference>
<dbReference type="PROSITE" id="PS50404">
    <property type="entry name" value="GST_NTER"/>
    <property type="match status" value="1"/>
</dbReference>
<dbReference type="PANTHER" id="PTHR45288">
    <property type="entry name" value="THIOREDOXIN FAMILY PROTEIN"/>
    <property type="match status" value="1"/>
</dbReference>
<evidence type="ECO:0000313" key="3">
    <source>
        <dbReference type="Proteomes" id="UP000185936"/>
    </source>
</evidence>
<feature type="domain" description="GST N-terminal" evidence="1">
    <location>
        <begin position="1"/>
        <end position="79"/>
    </location>
</feature>
<dbReference type="InterPro" id="IPR004045">
    <property type="entry name" value="Glutathione_S-Trfase_N"/>
</dbReference>